<reference evidence="2 3" key="1">
    <citation type="submission" date="2021-01" db="EMBL/GenBank/DDBJ databases">
        <title>Whole genome shotgun sequence of Asanoa iriomotensis NBRC 100142.</title>
        <authorList>
            <person name="Komaki H."/>
            <person name="Tamura T."/>
        </authorList>
    </citation>
    <scope>NUCLEOTIDE SEQUENCE [LARGE SCALE GENOMIC DNA]</scope>
    <source>
        <strain evidence="2 3">NBRC 100142</strain>
    </source>
</reference>
<feature type="transmembrane region" description="Helical" evidence="1">
    <location>
        <begin position="60"/>
        <end position="82"/>
    </location>
</feature>
<dbReference type="RefSeq" id="WP_203704661.1">
    <property type="nucleotide sequence ID" value="NZ_BAAALU010000009.1"/>
</dbReference>
<keyword evidence="1" id="KW-0812">Transmembrane</keyword>
<sequence length="128" mass="12941">MDKVAVDQVALAGTGIAGVIAISASEGAYEPFDAVAGTVLAIVLISLYRPRPAQTTAGAWAAAVPAAAVGALLFCLIISPLVESIVPDPSTQNRSLAISSTLSIIWLFTAAVGATVLAHTAHRPAPRP</sequence>
<dbReference type="EMBL" id="BONC01000031">
    <property type="protein sequence ID" value="GIF58237.1"/>
    <property type="molecule type" value="Genomic_DNA"/>
</dbReference>
<comment type="caution">
    <text evidence="2">The sequence shown here is derived from an EMBL/GenBank/DDBJ whole genome shotgun (WGS) entry which is preliminary data.</text>
</comment>
<protein>
    <recommendedName>
        <fullName evidence="4">SPW repeat-containing protein</fullName>
    </recommendedName>
</protein>
<evidence type="ECO:0000313" key="3">
    <source>
        <dbReference type="Proteomes" id="UP000624325"/>
    </source>
</evidence>
<organism evidence="2 3">
    <name type="scientific">Asanoa iriomotensis</name>
    <dbReference type="NCBI Taxonomy" id="234613"/>
    <lineage>
        <taxon>Bacteria</taxon>
        <taxon>Bacillati</taxon>
        <taxon>Actinomycetota</taxon>
        <taxon>Actinomycetes</taxon>
        <taxon>Micromonosporales</taxon>
        <taxon>Micromonosporaceae</taxon>
        <taxon>Asanoa</taxon>
    </lineage>
</organism>
<accession>A0ABQ4C620</accession>
<gene>
    <name evidence="2" type="ORF">Air01nite_43320</name>
</gene>
<evidence type="ECO:0000256" key="1">
    <source>
        <dbReference type="SAM" id="Phobius"/>
    </source>
</evidence>
<evidence type="ECO:0008006" key="4">
    <source>
        <dbReference type="Google" id="ProtNLM"/>
    </source>
</evidence>
<feature type="transmembrane region" description="Helical" evidence="1">
    <location>
        <begin position="102"/>
        <end position="121"/>
    </location>
</feature>
<keyword evidence="1" id="KW-1133">Transmembrane helix</keyword>
<evidence type="ECO:0000313" key="2">
    <source>
        <dbReference type="EMBL" id="GIF58237.1"/>
    </source>
</evidence>
<keyword evidence="1" id="KW-0472">Membrane</keyword>
<proteinExistence type="predicted"/>
<dbReference type="Proteomes" id="UP000624325">
    <property type="component" value="Unassembled WGS sequence"/>
</dbReference>
<keyword evidence="3" id="KW-1185">Reference proteome</keyword>
<name>A0ABQ4C620_9ACTN</name>